<dbReference type="STRING" id="295068.MAQ5080_00409"/>
<dbReference type="InterPro" id="IPR018642">
    <property type="entry name" value="DUF2066"/>
</dbReference>
<keyword evidence="1" id="KW-0732">Signal</keyword>
<evidence type="ECO:0000256" key="1">
    <source>
        <dbReference type="SAM" id="SignalP"/>
    </source>
</evidence>
<evidence type="ECO:0008006" key="4">
    <source>
        <dbReference type="Google" id="ProtNLM"/>
    </source>
</evidence>
<dbReference type="Pfam" id="PF09839">
    <property type="entry name" value="DUF2066"/>
    <property type="match status" value="1"/>
</dbReference>
<protein>
    <recommendedName>
        <fullName evidence="4">DUF2066 domain-containing protein</fullName>
    </recommendedName>
</protein>
<organism evidence="2 3">
    <name type="scientific">Marinomonas aquimarina</name>
    <dbReference type="NCBI Taxonomy" id="295068"/>
    <lineage>
        <taxon>Bacteria</taxon>
        <taxon>Pseudomonadati</taxon>
        <taxon>Pseudomonadota</taxon>
        <taxon>Gammaproteobacteria</taxon>
        <taxon>Oceanospirillales</taxon>
        <taxon>Oceanospirillaceae</taxon>
        <taxon>Marinomonas</taxon>
    </lineage>
</organism>
<evidence type="ECO:0000313" key="2">
    <source>
        <dbReference type="EMBL" id="SBS26036.1"/>
    </source>
</evidence>
<dbReference type="EMBL" id="FLOC01000002">
    <property type="protein sequence ID" value="SBS26036.1"/>
    <property type="molecule type" value="Genomic_DNA"/>
</dbReference>
<evidence type="ECO:0000313" key="3">
    <source>
        <dbReference type="Proteomes" id="UP000092627"/>
    </source>
</evidence>
<dbReference type="Proteomes" id="UP000092627">
    <property type="component" value="Unassembled WGS sequence"/>
</dbReference>
<sequence>MKRIFYMWLLLLSSFSFAVPVSNLYSSVVQVPASLGDQRLLEQAFSQAIKDVLVRVSGQEAQLSNSVLNSAQRASGSWVAQHSVRDVADVRAGAEGVEALKEVSVSFYQESVDRFLFEQNLPVWGADRPSILVWMVEEGSGSRQMLGANNSSNALSSLFNDAQQYGLPVYAPLLDNVDRNALNSSALWGFFEGDILQASQRYQTDAVLAVRVRDSQGGTVVDSMLLSPGQSSRTVSGSGATQADALRQVLMRLSAILSDRYASTKMSGQSALSVKVDGVQSYRAMATLKNYLASIGVVQQIQLRNIVDGQVEFNVLINGTADKFRNSVALNSMLVAKPLTGMNTVPASIVEYQYIGEGNN</sequence>
<gene>
    <name evidence="2" type="ORF">MAQ5080_00409</name>
</gene>
<feature type="signal peptide" evidence="1">
    <location>
        <begin position="1"/>
        <end position="18"/>
    </location>
</feature>
<reference evidence="2 3" key="1">
    <citation type="submission" date="2016-06" db="EMBL/GenBank/DDBJ databases">
        <authorList>
            <person name="Kjaerup R.B."/>
            <person name="Dalgaard T.S."/>
            <person name="Juul-Madsen H.R."/>
        </authorList>
    </citation>
    <scope>NUCLEOTIDE SEQUENCE [LARGE SCALE GENOMIC DNA]</scope>
    <source>
        <strain evidence="2 3">CECT 5080</strain>
    </source>
</reference>
<dbReference type="AlphaFoldDB" id="A0A1A8T4G1"/>
<accession>A0A1A8T4G1</accession>
<feature type="chain" id="PRO_5008378779" description="DUF2066 domain-containing protein" evidence="1">
    <location>
        <begin position="19"/>
        <end position="360"/>
    </location>
</feature>
<name>A0A1A8T4G1_9GAMM</name>
<keyword evidence="3" id="KW-1185">Reference proteome</keyword>
<dbReference type="OrthoDB" id="6195299at2"/>
<dbReference type="RefSeq" id="WP_082860994.1">
    <property type="nucleotide sequence ID" value="NZ_FLOC01000002.1"/>
</dbReference>
<proteinExistence type="predicted"/>